<dbReference type="InterPro" id="IPR011701">
    <property type="entry name" value="MFS"/>
</dbReference>
<comment type="subcellular location">
    <subcellularLocation>
        <location evidence="1">Cell membrane</location>
        <topology evidence="1">Multi-pass membrane protein</topology>
    </subcellularLocation>
</comment>
<evidence type="ECO:0000313" key="9">
    <source>
        <dbReference type="EMBL" id="CAG7657763.1"/>
    </source>
</evidence>
<name>A0A9W4H8B3_9ACTN</name>
<keyword evidence="3 7" id="KW-0812">Transmembrane</keyword>
<feature type="transmembrane region" description="Helical" evidence="7">
    <location>
        <begin position="253"/>
        <end position="276"/>
    </location>
</feature>
<sequence>MTTLSGPRAAAGPAAARPPRALLLVLCASMLIDALEVSVVLPALPVAARHLGLSLWGAQWVMSGFALGFAALLLLGPRLTARYGARRPYLWALLVFAAASVVGGTTGSATVLVATRVVKGACAALTAPTGLAIIAGVYPEGAPRRRAVTVYSLFGAAGFTSGILLSGALTSASWRWTLLFPAPVALVLLLVAARQIPREAGRTGGSARGRAGFRGLLGNAALVRSAVGAACLNGGFLGLLLLTVFGLQDGRGWSPWATALGLLPACAPLALSAPFAGRLIARAGPQRLIAAGALAAAVAYTYQLMPWHGRDYPGVLPSLVLVGAAFVLSFTALNVQATSAMSAAERPVAVPLYQTGVQAGAALALVLTAALRTAARAGWAPYALLTGVGAAGLLVALAGLRPAVPDDREDPA</sequence>
<evidence type="ECO:0000256" key="4">
    <source>
        <dbReference type="ARBA" id="ARBA00022989"/>
    </source>
</evidence>
<keyword evidence="10" id="KW-1185">Reference proteome</keyword>
<dbReference type="InterPro" id="IPR036259">
    <property type="entry name" value="MFS_trans_sf"/>
</dbReference>
<reference evidence="9" key="1">
    <citation type="submission" date="2021-06" db="EMBL/GenBank/DDBJ databases">
        <authorList>
            <person name="Arsene-Ploetze F."/>
        </authorList>
    </citation>
    <scope>NUCLEOTIDE SEQUENCE</scope>
    <source>
        <strain evidence="9">SBRY1</strain>
    </source>
</reference>
<dbReference type="GO" id="GO:0005886">
    <property type="term" value="C:plasma membrane"/>
    <property type="evidence" value="ECO:0007669"/>
    <property type="project" value="UniProtKB-SubCell"/>
</dbReference>
<proteinExistence type="predicted"/>
<evidence type="ECO:0000313" key="10">
    <source>
        <dbReference type="Proteomes" id="UP001153328"/>
    </source>
</evidence>
<feature type="domain" description="Major facilitator superfamily (MFS) profile" evidence="8">
    <location>
        <begin position="22"/>
        <end position="404"/>
    </location>
</feature>
<dbReference type="PANTHER" id="PTHR42718:SF9">
    <property type="entry name" value="MAJOR FACILITATOR SUPERFAMILY MULTIDRUG TRANSPORTER MFSC"/>
    <property type="match status" value="1"/>
</dbReference>
<feature type="transmembrane region" description="Helical" evidence="7">
    <location>
        <begin position="150"/>
        <end position="170"/>
    </location>
</feature>
<feature type="transmembrane region" description="Helical" evidence="7">
    <location>
        <begin position="288"/>
        <end position="309"/>
    </location>
</feature>
<evidence type="ECO:0000256" key="3">
    <source>
        <dbReference type="ARBA" id="ARBA00022692"/>
    </source>
</evidence>
<evidence type="ECO:0000256" key="1">
    <source>
        <dbReference type="ARBA" id="ARBA00004651"/>
    </source>
</evidence>
<feature type="transmembrane region" description="Helical" evidence="7">
    <location>
        <begin position="56"/>
        <end position="76"/>
    </location>
</feature>
<feature type="transmembrane region" description="Helical" evidence="7">
    <location>
        <begin position="176"/>
        <end position="196"/>
    </location>
</feature>
<evidence type="ECO:0000256" key="5">
    <source>
        <dbReference type="ARBA" id="ARBA00023136"/>
    </source>
</evidence>
<keyword evidence="6" id="KW-0046">Antibiotic resistance</keyword>
<feature type="transmembrane region" description="Helical" evidence="7">
    <location>
        <begin position="117"/>
        <end position="138"/>
    </location>
</feature>
<feature type="transmembrane region" description="Helical" evidence="7">
    <location>
        <begin position="88"/>
        <end position="111"/>
    </location>
</feature>
<evidence type="ECO:0000259" key="8">
    <source>
        <dbReference type="PROSITE" id="PS50850"/>
    </source>
</evidence>
<dbReference type="AlphaFoldDB" id="A0A9W4H8B3"/>
<gene>
    <name evidence="9" type="ORF">SBRY_90032</name>
</gene>
<dbReference type="Proteomes" id="UP001153328">
    <property type="component" value="Unassembled WGS sequence"/>
</dbReference>
<organism evidence="9 10">
    <name type="scientific">Actinacidiphila bryophytorum</name>
    <dbReference type="NCBI Taxonomy" id="1436133"/>
    <lineage>
        <taxon>Bacteria</taxon>
        <taxon>Bacillati</taxon>
        <taxon>Actinomycetota</taxon>
        <taxon>Actinomycetes</taxon>
        <taxon>Kitasatosporales</taxon>
        <taxon>Streptomycetaceae</taxon>
        <taxon>Actinacidiphila</taxon>
    </lineage>
</organism>
<protein>
    <submittedName>
        <fullName evidence="9">MFS family arabinose efflux permease</fullName>
    </submittedName>
</protein>
<feature type="transmembrane region" description="Helical" evidence="7">
    <location>
        <begin position="315"/>
        <end position="335"/>
    </location>
</feature>
<dbReference type="GO" id="GO:0046677">
    <property type="term" value="P:response to antibiotic"/>
    <property type="evidence" value="ECO:0007669"/>
    <property type="project" value="UniProtKB-KW"/>
</dbReference>
<comment type="caution">
    <text evidence="9">The sequence shown here is derived from an EMBL/GenBank/DDBJ whole genome shotgun (WGS) entry which is preliminary data.</text>
</comment>
<dbReference type="EMBL" id="CAJVAX010000023">
    <property type="protein sequence ID" value="CAG7657763.1"/>
    <property type="molecule type" value="Genomic_DNA"/>
</dbReference>
<keyword evidence="4 7" id="KW-1133">Transmembrane helix</keyword>
<evidence type="ECO:0000256" key="6">
    <source>
        <dbReference type="ARBA" id="ARBA00023251"/>
    </source>
</evidence>
<dbReference type="SUPFAM" id="SSF103473">
    <property type="entry name" value="MFS general substrate transporter"/>
    <property type="match status" value="1"/>
</dbReference>
<dbReference type="PROSITE" id="PS50850">
    <property type="entry name" value="MFS"/>
    <property type="match status" value="1"/>
</dbReference>
<dbReference type="Pfam" id="PF07690">
    <property type="entry name" value="MFS_1"/>
    <property type="match status" value="1"/>
</dbReference>
<feature type="transmembrane region" description="Helical" evidence="7">
    <location>
        <begin position="379"/>
        <end position="400"/>
    </location>
</feature>
<evidence type="ECO:0000256" key="7">
    <source>
        <dbReference type="SAM" id="Phobius"/>
    </source>
</evidence>
<dbReference type="PANTHER" id="PTHR42718">
    <property type="entry name" value="MAJOR FACILITATOR SUPERFAMILY MULTIDRUG TRANSPORTER MFSC"/>
    <property type="match status" value="1"/>
</dbReference>
<dbReference type="InterPro" id="IPR020846">
    <property type="entry name" value="MFS_dom"/>
</dbReference>
<dbReference type="RefSeq" id="WP_205046208.1">
    <property type="nucleotide sequence ID" value="NZ_CAJVAX010000023.1"/>
</dbReference>
<keyword evidence="5 7" id="KW-0472">Membrane</keyword>
<accession>A0A9W4H8B3</accession>
<dbReference type="GO" id="GO:0022857">
    <property type="term" value="F:transmembrane transporter activity"/>
    <property type="evidence" value="ECO:0007669"/>
    <property type="project" value="InterPro"/>
</dbReference>
<feature type="transmembrane region" description="Helical" evidence="7">
    <location>
        <begin position="216"/>
        <end position="247"/>
    </location>
</feature>
<evidence type="ECO:0000256" key="2">
    <source>
        <dbReference type="ARBA" id="ARBA00022448"/>
    </source>
</evidence>
<feature type="transmembrane region" description="Helical" evidence="7">
    <location>
        <begin position="21"/>
        <end position="44"/>
    </location>
</feature>
<keyword evidence="2" id="KW-0813">Transport</keyword>
<dbReference type="Gene3D" id="1.20.1250.20">
    <property type="entry name" value="MFS general substrate transporter like domains"/>
    <property type="match status" value="1"/>
</dbReference>